<dbReference type="Proteomes" id="UP000253472">
    <property type="component" value="Unassembled WGS sequence"/>
</dbReference>
<evidence type="ECO:0000313" key="1">
    <source>
        <dbReference type="EMBL" id="RCK65868.1"/>
    </source>
</evidence>
<comment type="caution">
    <text evidence="1">The sequence shown here is derived from an EMBL/GenBank/DDBJ whole genome shotgun (WGS) entry which is preliminary data.</text>
</comment>
<organism evidence="1 2">
    <name type="scientific">Candida viswanathii</name>
    <dbReference type="NCBI Taxonomy" id="5486"/>
    <lineage>
        <taxon>Eukaryota</taxon>
        <taxon>Fungi</taxon>
        <taxon>Dikarya</taxon>
        <taxon>Ascomycota</taxon>
        <taxon>Saccharomycotina</taxon>
        <taxon>Pichiomycetes</taxon>
        <taxon>Debaryomycetaceae</taxon>
        <taxon>Candida/Lodderomyces clade</taxon>
        <taxon>Candida</taxon>
    </lineage>
</organism>
<accession>A0A367YJ49</accession>
<protein>
    <submittedName>
        <fullName evidence="1">Uncharacterized protein</fullName>
    </submittedName>
</protein>
<keyword evidence="2" id="KW-1185">Reference proteome</keyword>
<gene>
    <name evidence="1" type="ORF">Cantr_01572</name>
</gene>
<evidence type="ECO:0000313" key="2">
    <source>
        <dbReference type="Proteomes" id="UP000253472"/>
    </source>
</evidence>
<name>A0A367YJ49_9ASCO</name>
<proteinExistence type="predicted"/>
<reference evidence="1 2" key="1">
    <citation type="submission" date="2018-06" db="EMBL/GenBank/DDBJ databases">
        <title>Whole genome sequencing of Candida tropicalis (genome annotated by CSBL at Korea University).</title>
        <authorList>
            <person name="Ahn J."/>
        </authorList>
    </citation>
    <scope>NUCLEOTIDE SEQUENCE [LARGE SCALE GENOMIC DNA]</scope>
    <source>
        <strain evidence="1 2">ATCC 20962</strain>
    </source>
</reference>
<dbReference type="EMBL" id="QLNQ01000019">
    <property type="protein sequence ID" value="RCK65868.1"/>
    <property type="molecule type" value="Genomic_DNA"/>
</dbReference>
<dbReference type="AlphaFoldDB" id="A0A367YJ49"/>
<sequence length="138" mass="15755">MLISHFASSHQLLERYQLVNVMPRDLPQVHYFSHTVHDFSDNDHSSVPRQPRRDQVSRLSGCIASVHQRQSHFLNTPRYGGNSLIWDTHGVVSATKFEEWPFLGLGRAPTGYFPNFTFYELTAATQEVSRPGGSRLDL</sequence>